<keyword evidence="2" id="KW-1185">Reference proteome</keyword>
<gene>
    <name evidence="1" type="ORF">FBBNIHIM_11375</name>
</gene>
<dbReference type="Pfam" id="PF11183">
    <property type="entry name" value="PmrD"/>
    <property type="match status" value="1"/>
</dbReference>
<comment type="caution">
    <text evidence="1">The sequence shown here is derived from an EMBL/GenBank/DDBJ whole genome shotgun (WGS) entry which is preliminary data.</text>
</comment>
<name>A0ABM9FA44_9ENTR</name>
<dbReference type="InterPro" id="IPR044854">
    <property type="entry name" value="IraM/PmrD"/>
</dbReference>
<dbReference type="InterPro" id="IPR038679">
    <property type="entry name" value="PmrD_sf"/>
</dbReference>
<dbReference type="Gene3D" id="2.40.50.650">
    <property type="match status" value="1"/>
</dbReference>
<sequence>MEWKVIDISKTEKQDIFSVVTQCGKIKTITQIKSAFSINKGDILTPTLNATYYINNNKNRTIEILSSVCFSSEAWAALKLR</sequence>
<protein>
    <submittedName>
        <fullName evidence="1">PmrD domain-containing protein</fullName>
    </submittedName>
</protein>
<dbReference type="EMBL" id="CALSBS010000008">
    <property type="protein sequence ID" value="CAH6659717.1"/>
    <property type="molecule type" value="Genomic_DNA"/>
</dbReference>
<organism evidence="1 2">
    <name type="scientific">Pseudocitrobacter vendiensis</name>
    <dbReference type="NCBI Taxonomy" id="2488306"/>
    <lineage>
        <taxon>Bacteria</taxon>
        <taxon>Pseudomonadati</taxon>
        <taxon>Pseudomonadota</taxon>
        <taxon>Gammaproteobacteria</taxon>
        <taxon>Enterobacterales</taxon>
        <taxon>Enterobacteriaceae</taxon>
        <taxon>Pseudocitrobacter</taxon>
    </lineage>
</organism>
<evidence type="ECO:0000313" key="1">
    <source>
        <dbReference type="EMBL" id="CAH6659717.1"/>
    </source>
</evidence>
<evidence type="ECO:0000313" key="2">
    <source>
        <dbReference type="Proteomes" id="UP001152651"/>
    </source>
</evidence>
<dbReference type="RefSeq" id="WP_253897941.1">
    <property type="nucleotide sequence ID" value="NZ_CALSBS010000008.1"/>
</dbReference>
<dbReference type="Proteomes" id="UP001152651">
    <property type="component" value="Unassembled WGS sequence"/>
</dbReference>
<proteinExistence type="predicted"/>
<accession>A0ABM9FA44</accession>
<reference evidence="1" key="1">
    <citation type="submission" date="2022-05" db="EMBL/GenBank/DDBJ databases">
        <authorList>
            <person name="Blom J."/>
        </authorList>
    </citation>
    <scope>NUCLEOTIDE SEQUENCE</scope>
    <source>
        <strain evidence="1">Type strain: CPO20170097</strain>
    </source>
</reference>